<evidence type="ECO:0000256" key="5">
    <source>
        <dbReference type="ARBA" id="ARBA00023136"/>
    </source>
</evidence>
<dbReference type="GeneID" id="30997602"/>
<dbReference type="Pfam" id="PF03348">
    <property type="entry name" value="Serinc"/>
    <property type="match status" value="1"/>
</dbReference>
<dbReference type="STRING" id="984485.A0A1E4RJ81"/>
<feature type="transmembrane region" description="Helical" evidence="6">
    <location>
        <begin position="6"/>
        <end position="27"/>
    </location>
</feature>
<feature type="transmembrane region" description="Helical" evidence="6">
    <location>
        <begin position="446"/>
        <end position="465"/>
    </location>
</feature>
<dbReference type="GO" id="GO:0000329">
    <property type="term" value="C:fungal-type vacuole membrane"/>
    <property type="evidence" value="ECO:0007669"/>
    <property type="project" value="EnsemblFungi"/>
</dbReference>
<dbReference type="Proteomes" id="UP000095085">
    <property type="component" value="Unassembled WGS sequence"/>
</dbReference>
<comment type="subcellular location">
    <subcellularLocation>
        <location evidence="1">Membrane</location>
        <topology evidence="1">Multi-pass membrane protein</topology>
    </subcellularLocation>
</comment>
<evidence type="ECO:0000256" key="1">
    <source>
        <dbReference type="ARBA" id="ARBA00004141"/>
    </source>
</evidence>
<feature type="transmembrane region" description="Helical" evidence="6">
    <location>
        <begin position="157"/>
        <end position="179"/>
    </location>
</feature>
<dbReference type="GO" id="GO:0045121">
    <property type="term" value="C:membrane raft"/>
    <property type="evidence" value="ECO:0007669"/>
    <property type="project" value="EnsemblFungi"/>
</dbReference>
<feature type="transmembrane region" description="Helical" evidence="6">
    <location>
        <begin position="39"/>
        <end position="61"/>
    </location>
</feature>
<evidence type="ECO:0000256" key="6">
    <source>
        <dbReference type="SAM" id="Phobius"/>
    </source>
</evidence>
<dbReference type="OrthoDB" id="5963193at2759"/>
<keyword evidence="8" id="KW-1185">Reference proteome</keyword>
<keyword evidence="5 6" id="KW-0472">Membrane</keyword>
<feature type="transmembrane region" description="Helical" evidence="6">
    <location>
        <begin position="88"/>
        <end position="108"/>
    </location>
</feature>
<dbReference type="EMBL" id="KV454541">
    <property type="protein sequence ID" value="ODV67145.1"/>
    <property type="molecule type" value="Genomic_DNA"/>
</dbReference>
<dbReference type="GO" id="GO:0005768">
    <property type="term" value="C:endosome"/>
    <property type="evidence" value="ECO:0007669"/>
    <property type="project" value="EnsemblFungi"/>
</dbReference>
<feature type="transmembrane region" description="Helical" evidence="6">
    <location>
        <begin position="268"/>
        <end position="287"/>
    </location>
</feature>
<gene>
    <name evidence="7" type="ORF">HYPBUDRAFT_208489</name>
</gene>
<dbReference type="RefSeq" id="XP_020076212.1">
    <property type="nucleotide sequence ID" value="XM_020223053.1"/>
</dbReference>
<evidence type="ECO:0000256" key="4">
    <source>
        <dbReference type="ARBA" id="ARBA00022989"/>
    </source>
</evidence>
<feature type="transmembrane region" description="Helical" evidence="6">
    <location>
        <begin position="240"/>
        <end position="256"/>
    </location>
</feature>
<dbReference type="AlphaFoldDB" id="A0A1E4RJ81"/>
<proteinExistence type="inferred from homology"/>
<evidence type="ECO:0000313" key="8">
    <source>
        <dbReference type="Proteomes" id="UP000095085"/>
    </source>
</evidence>
<evidence type="ECO:0000313" key="7">
    <source>
        <dbReference type="EMBL" id="ODV67145.1"/>
    </source>
</evidence>
<feature type="transmembrane region" description="Helical" evidence="6">
    <location>
        <begin position="307"/>
        <end position="324"/>
    </location>
</feature>
<accession>A0A1E4RJ81</accession>
<dbReference type="PANTHER" id="PTHR10383">
    <property type="entry name" value="SERINE INCORPORATOR"/>
    <property type="match status" value="1"/>
</dbReference>
<evidence type="ECO:0000256" key="3">
    <source>
        <dbReference type="ARBA" id="ARBA00022692"/>
    </source>
</evidence>
<organism evidence="7 8">
    <name type="scientific">Hyphopichia burtonii NRRL Y-1933</name>
    <dbReference type="NCBI Taxonomy" id="984485"/>
    <lineage>
        <taxon>Eukaryota</taxon>
        <taxon>Fungi</taxon>
        <taxon>Dikarya</taxon>
        <taxon>Ascomycota</taxon>
        <taxon>Saccharomycotina</taxon>
        <taxon>Pichiomycetes</taxon>
        <taxon>Debaryomycetaceae</taxon>
        <taxon>Hyphopichia</taxon>
    </lineage>
</organism>
<protein>
    <submittedName>
        <fullName evidence="7">Membrane protein TMS1</fullName>
    </submittedName>
</protein>
<dbReference type="PANTHER" id="PTHR10383:SF9">
    <property type="entry name" value="SERINE INCORPORATOR, ISOFORM F"/>
    <property type="match status" value="1"/>
</dbReference>
<feature type="transmembrane region" description="Helical" evidence="6">
    <location>
        <begin position="129"/>
        <end position="151"/>
    </location>
</feature>
<feature type="transmembrane region" description="Helical" evidence="6">
    <location>
        <begin position="406"/>
        <end position="426"/>
    </location>
</feature>
<dbReference type="InterPro" id="IPR005016">
    <property type="entry name" value="TDE1/TMS"/>
</dbReference>
<name>A0A1E4RJ81_9ASCO</name>
<keyword evidence="3 6" id="KW-0812">Transmembrane</keyword>
<evidence type="ECO:0000256" key="2">
    <source>
        <dbReference type="ARBA" id="ARBA00006665"/>
    </source>
</evidence>
<feature type="transmembrane region" description="Helical" evidence="6">
    <location>
        <begin position="205"/>
        <end position="228"/>
    </location>
</feature>
<reference evidence="8" key="1">
    <citation type="submission" date="2016-05" db="EMBL/GenBank/DDBJ databases">
        <title>Comparative genomics of biotechnologically important yeasts.</title>
        <authorList>
            <consortium name="DOE Joint Genome Institute"/>
            <person name="Riley R."/>
            <person name="Haridas S."/>
            <person name="Wolfe K.H."/>
            <person name="Lopes M.R."/>
            <person name="Hittinger C.T."/>
            <person name="Goker M."/>
            <person name="Salamov A."/>
            <person name="Wisecaver J."/>
            <person name="Long T.M."/>
            <person name="Aerts A.L."/>
            <person name="Barry K."/>
            <person name="Choi C."/>
            <person name="Clum A."/>
            <person name="Coughlan A.Y."/>
            <person name="Deshpande S."/>
            <person name="Douglass A.P."/>
            <person name="Hanson S.J."/>
            <person name="Klenk H.-P."/>
            <person name="Labutti K."/>
            <person name="Lapidus A."/>
            <person name="Lindquist E."/>
            <person name="Lipzen A."/>
            <person name="Meier-Kolthoff J.P."/>
            <person name="Ohm R.A."/>
            <person name="Otillar R.P."/>
            <person name="Pangilinan J."/>
            <person name="Peng Y."/>
            <person name="Rokas A."/>
            <person name="Rosa C.A."/>
            <person name="Scheuner C."/>
            <person name="Sibirny A.A."/>
            <person name="Slot J.C."/>
            <person name="Stielow J.B."/>
            <person name="Sun H."/>
            <person name="Kurtzman C.P."/>
            <person name="Blackwell M."/>
            <person name="Grigoriev I.V."/>
            <person name="Jeffries T.W."/>
        </authorList>
    </citation>
    <scope>NUCLEOTIDE SEQUENCE [LARGE SCALE GENOMIC DNA]</scope>
    <source>
        <strain evidence="8">NRRL Y-1933</strain>
    </source>
</reference>
<comment type="similarity">
    <text evidence="2">Belongs to the TDE1 family.</text>
</comment>
<sequence>MGAAISLPMTLVSSGTCLCMSSVCSSIGGTYKSSIMTRITYAFILLINSLLSWIAFSPFIIHRLEKATFGFVNIKCGPDGSECISFTSVYRINFALGIFHLILATLLINVKSTSNPRAVIQNGCWRLKIIAWISLIALNFFLIPDTFFIFYGNHIAIIFSTIFIGIGLILLVDFAHAWAEKCLEKIELEELTGEDEYSAGFWKKLLIGGTLGMYISSIVLIIIMYIFFAGKGCSMNQTSITLNLIFAILISGLSINPKIQEFNPHAGLAQSSMVVFYCTYLVMSAVASEPDDKMCNPLVRSKGTRTVSIVLGALFTFLAVAYTTTRAAANSAFFDSDSTELGGGGDGYISSQPSARNEMRYQAIRQAVNEGLLPESALSQLDMYDDETEDSSNVHDEERLKVKYNYVLFHIIFFLATQYVATLLTINVQQDDLGDFVPVGRTYFSSWVKIISSWVCYILYGWSLVAPSIWPERFGVSL</sequence>
<keyword evidence="4 6" id="KW-1133">Transmembrane helix</keyword>